<reference evidence="2 3" key="1">
    <citation type="submission" date="2016-10" db="EMBL/GenBank/DDBJ databases">
        <authorList>
            <person name="de Groot N.N."/>
        </authorList>
    </citation>
    <scope>NUCLEOTIDE SEQUENCE [LARGE SCALE GENOMIC DNA]</scope>
    <source>
        <strain evidence="2 3">R-24608</strain>
    </source>
</reference>
<dbReference type="AlphaFoldDB" id="A0A1I7JUA4"/>
<evidence type="ECO:0000313" key="3">
    <source>
        <dbReference type="Proteomes" id="UP000183656"/>
    </source>
</evidence>
<feature type="chain" id="PRO_5010180509" description="Beta/Gamma crystallin" evidence="1">
    <location>
        <begin position="32"/>
        <end position="135"/>
    </location>
</feature>
<feature type="signal peptide" evidence="1">
    <location>
        <begin position="1"/>
        <end position="31"/>
    </location>
</feature>
<evidence type="ECO:0000313" key="2">
    <source>
        <dbReference type="EMBL" id="SFU88737.1"/>
    </source>
</evidence>
<evidence type="ECO:0000256" key="1">
    <source>
        <dbReference type="SAM" id="SignalP"/>
    </source>
</evidence>
<evidence type="ECO:0008006" key="4">
    <source>
        <dbReference type="Google" id="ProtNLM"/>
    </source>
</evidence>
<gene>
    <name evidence="2" type="ORF">SAMN04489707_103112</name>
</gene>
<name>A0A1I7JUA4_9BURK</name>
<sequence length="135" mass="14333">MHTFPLSRSVGKAWAQAAGLALALSAGAAIAQDAPPAADVALTAQEFQAFVAKPFRSQTSAGKVYHVDLQPGGKAVISNDYNDVGVWRSDGDNGYCTRWNKQRADEKCYRVVKRAGRHAAVAADGTFAAWVGPLE</sequence>
<keyword evidence="1" id="KW-0732">Signal</keyword>
<accession>A0A1I7JUA4</accession>
<keyword evidence="3" id="KW-1185">Reference proteome</keyword>
<proteinExistence type="predicted"/>
<dbReference type="Proteomes" id="UP000183656">
    <property type="component" value="Unassembled WGS sequence"/>
</dbReference>
<dbReference type="OrthoDB" id="8849470at2"/>
<dbReference type="RefSeq" id="WP_054256818.1">
    <property type="nucleotide sequence ID" value="NZ_CYIG01000025.1"/>
</dbReference>
<protein>
    <recommendedName>
        <fullName evidence="4">Beta/Gamma crystallin</fullName>
    </recommendedName>
</protein>
<organism evidence="2 3">
    <name type="scientific">Paenacidovorax caeni</name>
    <dbReference type="NCBI Taxonomy" id="343013"/>
    <lineage>
        <taxon>Bacteria</taxon>
        <taxon>Pseudomonadati</taxon>
        <taxon>Pseudomonadota</taxon>
        <taxon>Betaproteobacteria</taxon>
        <taxon>Burkholderiales</taxon>
        <taxon>Comamonadaceae</taxon>
        <taxon>Paenacidovorax</taxon>
    </lineage>
</organism>
<dbReference type="EMBL" id="FPBX01000031">
    <property type="protein sequence ID" value="SFU88737.1"/>
    <property type="molecule type" value="Genomic_DNA"/>
</dbReference>